<evidence type="ECO:0000256" key="1">
    <source>
        <dbReference type="SAM" id="Phobius"/>
    </source>
</evidence>
<reference evidence="2" key="1">
    <citation type="submission" date="2014-07" db="EMBL/GenBank/DDBJ databases">
        <authorList>
            <person name="Monot Marc"/>
        </authorList>
    </citation>
    <scope>NUCLEOTIDE SEQUENCE</scope>
    <source>
        <strain evidence="4">7032989</strain>
        <strain evidence="3">7032994</strain>
    </source>
</reference>
<organism evidence="2">
    <name type="scientific">Clostridioides difficile</name>
    <name type="common">Peptoclostridium difficile</name>
    <dbReference type="NCBI Taxonomy" id="1496"/>
    <lineage>
        <taxon>Bacteria</taxon>
        <taxon>Bacillati</taxon>
        <taxon>Bacillota</taxon>
        <taxon>Clostridia</taxon>
        <taxon>Peptostreptococcales</taxon>
        <taxon>Peptostreptococcaceae</taxon>
        <taxon>Clostridioides</taxon>
    </lineage>
</organism>
<dbReference type="AlphaFoldDB" id="A0A069A4D1"/>
<keyword evidence="2" id="KW-0969">Cilium</keyword>
<keyword evidence="2" id="KW-0966">Cell projection</keyword>
<keyword evidence="2" id="KW-0282">Flagellum</keyword>
<feature type="transmembrane region" description="Helical" evidence="1">
    <location>
        <begin position="6"/>
        <end position="23"/>
    </location>
</feature>
<evidence type="ECO:0000313" key="2">
    <source>
        <dbReference type="EMBL" id="CDS83235.1"/>
    </source>
</evidence>
<gene>
    <name evidence="2" type="primary">fliZ</name>
    <name evidence="4" type="ORF">BN1095_210170</name>
    <name evidence="2" type="ORF">BN1096_160162</name>
    <name evidence="3" type="ORF">BN1097_140164</name>
</gene>
<keyword evidence="1" id="KW-0812">Transmembrane</keyword>
<dbReference type="EMBL" id="LK932347">
    <property type="protein sequence ID" value="CDS83348.1"/>
    <property type="molecule type" value="Genomic_DNA"/>
</dbReference>
<protein>
    <submittedName>
        <fullName evidence="2">Flagellar protein FliZ</fullName>
    </submittedName>
    <submittedName>
        <fullName evidence="3">Putative flagellar protein</fullName>
    </submittedName>
</protein>
<accession>A0A069A4D1</accession>
<dbReference type="EMBL" id="LK932861">
    <property type="protein sequence ID" value="CDS99108.1"/>
    <property type="molecule type" value="Genomic_DNA"/>
</dbReference>
<sequence length="124" mass="14504">MILYLLKILICIPIILILIVLSLKISQGTLLKKYNDKYVKILDIVNISKNNSIIILKIGEEGCIMASSSSSMNKIKDLTKEEILKIENDIKERNFKIQDFKMERIKKKYDFSRYIGKFTKKEDK</sequence>
<keyword evidence="1" id="KW-1133">Transmembrane helix</keyword>
<name>A0A069A4D1_CLODI</name>
<evidence type="ECO:0000313" key="4">
    <source>
        <dbReference type="EMBL" id="CDS99108.1"/>
    </source>
</evidence>
<dbReference type="RefSeq" id="WP_021390012.1">
    <property type="nucleotide sequence ID" value="NZ_BBYB01000122.1"/>
</dbReference>
<proteinExistence type="predicted"/>
<dbReference type="EMBL" id="LK932465">
    <property type="protein sequence ID" value="CDS83235.1"/>
    <property type="molecule type" value="Genomic_DNA"/>
</dbReference>
<keyword evidence="1" id="KW-0472">Membrane</keyword>
<evidence type="ECO:0000313" key="3">
    <source>
        <dbReference type="EMBL" id="CDS83348.1"/>
    </source>
</evidence>